<reference evidence="1 2" key="1">
    <citation type="submission" date="2019-01" db="EMBL/GenBank/DDBJ databases">
        <authorList>
            <person name="Kinder M."/>
            <person name="Sitio E."/>
            <person name="Ackerson L."/>
            <person name="Anderson L."/>
            <person name="Cottrell A."/>
            <person name="Eggleston T."/>
            <person name="Kiefer A."/>
            <person name="Ukcamaj A."/>
            <person name="Vendrell P."/>
            <person name="Waytashek C."/>
            <person name="Yeo A."/>
            <person name="Braley A.B."/>
            <person name="Ettinger A.-S.H."/>
            <person name="Ettinger W.F."/>
            <person name="Anders K.R."/>
            <person name="Bradley K.W."/>
            <person name="Asai D.J."/>
            <person name="Bowman C.A."/>
            <person name="Russell D.A."/>
            <person name="Pope W.H."/>
            <person name="Jacobs-Sera D."/>
            <person name="Hendrix R.W."/>
            <person name="Hatfull G.F."/>
        </authorList>
    </citation>
    <scope>NUCLEOTIDE SEQUENCE [LARGE SCALE GENOMIC DNA]</scope>
</reference>
<dbReference type="GeneID" id="60324646"/>
<proteinExistence type="predicted"/>
<dbReference type="KEGG" id="vg:60324646"/>
<dbReference type="Proteomes" id="UP000290331">
    <property type="component" value="Segment"/>
</dbReference>
<evidence type="ECO:0000313" key="1">
    <source>
        <dbReference type="EMBL" id="QAU06506.1"/>
    </source>
</evidence>
<accession>A0A410TBU2</accession>
<protein>
    <submittedName>
        <fullName evidence="1">Uncharacterized protein</fullName>
    </submittedName>
</protein>
<keyword evidence="2" id="KW-1185">Reference proteome</keyword>
<organism evidence="1 2">
    <name type="scientific">Mycobacterium phage KiSi</name>
    <dbReference type="NCBI Taxonomy" id="2507856"/>
    <lineage>
        <taxon>Viruses</taxon>
        <taxon>Duplodnaviria</taxon>
        <taxon>Heunggongvirae</taxon>
        <taxon>Uroviricota</taxon>
        <taxon>Caudoviricetes</taxon>
        <taxon>Weiservirinae</taxon>
        <taxon>Anayavirus</taxon>
        <taxon>Anayavirus kisi</taxon>
    </lineage>
</organism>
<dbReference type="RefSeq" id="YP_009953179.1">
    <property type="nucleotide sequence ID" value="NC_051619.1"/>
</dbReference>
<evidence type="ECO:0000313" key="2">
    <source>
        <dbReference type="Proteomes" id="UP000290331"/>
    </source>
</evidence>
<dbReference type="EMBL" id="MK376955">
    <property type="protein sequence ID" value="QAU06506.1"/>
    <property type="molecule type" value="Genomic_DNA"/>
</dbReference>
<gene>
    <name evidence="1" type="primary">88</name>
    <name evidence="1" type="ORF">SEA_KISI_88</name>
</gene>
<name>A0A410TBU2_9CAUD</name>
<sequence>MGYPVIRLHADRQHGLTTALLDVALANARRGKRVAFCSPTPRECEYSARAALDLIVGDDAVSSVSHVNGAKAVFYVNGGAVSFLRDRPDDRDGFDVEVYDSGPDGSAEIVRPREVVRDARR</sequence>